<evidence type="ECO:0000313" key="1">
    <source>
        <dbReference type="EMBL" id="CAG7580865.1"/>
    </source>
</evidence>
<name>A0A8D9FR77_9VIRU</name>
<organism evidence="1">
    <name type="scientific">uncultured marine phage</name>
    <dbReference type="NCBI Taxonomy" id="707152"/>
    <lineage>
        <taxon>Viruses</taxon>
        <taxon>environmental samples</taxon>
    </lineage>
</organism>
<reference evidence="1" key="1">
    <citation type="submission" date="2021-06" db="EMBL/GenBank/DDBJ databases">
        <authorList>
            <person name="Gannon L."/>
            <person name="Redgwell R T."/>
            <person name="Michniewski S."/>
            <person name="Harrison D C."/>
            <person name="Millard A."/>
        </authorList>
    </citation>
    <scope>NUCLEOTIDE SEQUENCE</scope>
</reference>
<accession>A0A8D9FR77</accession>
<dbReference type="SUPFAM" id="SSF141571">
    <property type="entry name" value="Pentapeptide repeat-like"/>
    <property type="match status" value="1"/>
</dbReference>
<proteinExistence type="predicted"/>
<protein>
    <recommendedName>
        <fullName evidence="2">Amidoligase enzyme</fullName>
    </recommendedName>
</protein>
<dbReference type="Gene3D" id="2.160.20.80">
    <property type="entry name" value="E3 ubiquitin-protein ligase SopA"/>
    <property type="match status" value="1"/>
</dbReference>
<gene>
    <name evidence="1" type="ORF">SLAVMIC_00583</name>
</gene>
<dbReference type="EMBL" id="OU342829">
    <property type="protein sequence ID" value="CAG7580865.1"/>
    <property type="molecule type" value="Genomic_DNA"/>
</dbReference>
<sequence>MEKYSEKYINNYKELSKMKIGFEFEFYTSKLSYFKLLETLNQYLAPVRVHGFRRYHSSFTPDENNFKIEPDLSGGSNMVELVTGPMEFFTAKYYLLKILKFIQEYGYTTEKSSLHINISFNGDKTDKKLNSLNVLKHILKTDENEIYKVFPSRKNNIYAKTIKKLIPFKEYDFSNISIGTIQHNIKIPKDKYYGINFTNMNGTDDTRRLEYRYIGGKDYEKRTGDIIDLMSTFCMDVINNTGVGFENEDIEELSKFLDEKITNFKNFVKYDNFLVEFPNIHLQIDQQDHFDIISSYYPKIYKKIYQLIESTEDLDDCVINYYTTQHRMEVIGAKFKSVLNINNYDFINCDITDGIFDKCNLINSTLKNGELNRSKITNSNIDGSKLMNCNVETTKLDGCLFINGYMNANMMGGIFRSGKIGPYGTLSSTTKIVNNKTNFFGTQDEDEDGKDKKDGFKK</sequence>
<evidence type="ECO:0008006" key="2">
    <source>
        <dbReference type="Google" id="ProtNLM"/>
    </source>
</evidence>